<dbReference type="RefSeq" id="WP_126990137.1">
    <property type="nucleotide sequence ID" value="NZ_JTFC01000026.1"/>
</dbReference>
<keyword evidence="1" id="KW-1133">Transmembrane helix</keyword>
<protein>
    <submittedName>
        <fullName evidence="2">Membrane protein</fullName>
    </submittedName>
</protein>
<evidence type="ECO:0000256" key="1">
    <source>
        <dbReference type="SAM" id="Phobius"/>
    </source>
</evidence>
<dbReference type="Proteomes" id="UP000288623">
    <property type="component" value="Unassembled WGS sequence"/>
</dbReference>
<evidence type="ECO:0000313" key="2">
    <source>
        <dbReference type="EMBL" id="RUS57238.1"/>
    </source>
</evidence>
<feature type="transmembrane region" description="Helical" evidence="1">
    <location>
        <begin position="70"/>
        <end position="86"/>
    </location>
</feature>
<dbReference type="AlphaFoldDB" id="A0A433RVE0"/>
<evidence type="ECO:0000313" key="3">
    <source>
        <dbReference type="Proteomes" id="UP000288623"/>
    </source>
</evidence>
<feature type="transmembrane region" description="Helical" evidence="1">
    <location>
        <begin position="45"/>
        <end position="64"/>
    </location>
</feature>
<dbReference type="Pfam" id="PF07301">
    <property type="entry name" value="DUF1453"/>
    <property type="match status" value="1"/>
</dbReference>
<feature type="transmembrane region" description="Helical" evidence="1">
    <location>
        <begin position="136"/>
        <end position="154"/>
    </location>
</feature>
<organism evidence="2 3">
    <name type="scientific">Candidatus Kurthia intestinigallinarum</name>
    <dbReference type="NCBI Taxonomy" id="1562256"/>
    <lineage>
        <taxon>Bacteria</taxon>
        <taxon>Bacillati</taxon>
        <taxon>Bacillota</taxon>
        <taxon>Bacilli</taxon>
        <taxon>Bacillales</taxon>
        <taxon>Caryophanaceae</taxon>
        <taxon>Kurthia</taxon>
    </lineage>
</organism>
<keyword evidence="3" id="KW-1185">Reference proteome</keyword>
<accession>A0A433RVE0</accession>
<gene>
    <name evidence="2" type="ORF">QI30_06560</name>
</gene>
<dbReference type="PANTHER" id="PTHR39164">
    <property type="entry name" value="PROTEIN CCDC"/>
    <property type="match status" value="1"/>
</dbReference>
<reference evidence="2 3" key="1">
    <citation type="submission" date="2014-11" db="EMBL/GenBank/DDBJ databases">
        <title>Genome sequence and analysis of novel Kurthia sp.</title>
        <authorList>
            <person name="Lawson J.N."/>
            <person name="Gonzalez J.E."/>
            <person name="Rinauldi L."/>
            <person name="Xuan Z."/>
            <person name="Firman A."/>
            <person name="Shaddox L."/>
            <person name="Trudeau A."/>
            <person name="Shah S."/>
            <person name="Reiman D."/>
        </authorList>
    </citation>
    <scope>NUCLEOTIDE SEQUENCE [LARGE SCALE GENOMIC DNA]</scope>
    <source>
        <strain evidence="2 3">3B1D</strain>
    </source>
</reference>
<feature type="transmembrane region" description="Helical" evidence="1">
    <location>
        <begin position="106"/>
        <end position="124"/>
    </location>
</feature>
<keyword evidence="1" id="KW-0812">Transmembrane</keyword>
<sequence>MLDFLKELPTQFWVIASTVFVVFMGVSAMLMRAKSAKKPASAKKIMIPPVAMSTGALMYIFPYFRLSWEHLAITVIIGVLCSLILIKTSKFEIVAQDIYLKPSKAFIFVLVGLLIFRTVAKIYLGGTFHLGELGGIFFLLAFSMLLPWRLAMLVQFKKLEKQLKEV</sequence>
<proteinExistence type="predicted"/>
<dbReference type="PANTHER" id="PTHR39164:SF1">
    <property type="entry name" value="PROTEIN CCDC"/>
    <property type="match status" value="1"/>
</dbReference>
<dbReference type="InterPro" id="IPR058247">
    <property type="entry name" value="DUF1453"/>
</dbReference>
<keyword evidence="1" id="KW-0472">Membrane</keyword>
<comment type="caution">
    <text evidence="2">The sequence shown here is derived from an EMBL/GenBank/DDBJ whole genome shotgun (WGS) entry which is preliminary data.</text>
</comment>
<dbReference type="EMBL" id="JTFC01000026">
    <property type="protein sequence ID" value="RUS57238.1"/>
    <property type="molecule type" value="Genomic_DNA"/>
</dbReference>
<dbReference type="OrthoDB" id="120091at2"/>
<dbReference type="InterPro" id="IPR031306">
    <property type="entry name" value="CcdC"/>
</dbReference>
<name>A0A433RVE0_9BACL</name>
<feature type="transmembrane region" description="Helical" evidence="1">
    <location>
        <begin position="12"/>
        <end position="33"/>
    </location>
</feature>
<dbReference type="PIRSF" id="PIRSF021441">
    <property type="entry name" value="DUF1453"/>
    <property type="match status" value="1"/>
</dbReference>